<comment type="caution">
    <text evidence="2">The sequence shown here is derived from an EMBL/GenBank/DDBJ whole genome shotgun (WGS) entry which is preliminary data.</text>
</comment>
<keyword evidence="3" id="KW-1185">Reference proteome</keyword>
<protein>
    <submittedName>
        <fullName evidence="2">Uncharacterized protein</fullName>
    </submittedName>
</protein>
<evidence type="ECO:0000256" key="1">
    <source>
        <dbReference type="SAM" id="SignalP"/>
    </source>
</evidence>
<name>A0A840WD50_9ACTN</name>
<feature type="signal peptide" evidence="1">
    <location>
        <begin position="1"/>
        <end position="27"/>
    </location>
</feature>
<evidence type="ECO:0000313" key="2">
    <source>
        <dbReference type="EMBL" id="MBB5494929.1"/>
    </source>
</evidence>
<reference evidence="2 3" key="1">
    <citation type="submission" date="2020-08" db="EMBL/GenBank/DDBJ databases">
        <title>Sequencing the genomes of 1000 actinobacteria strains.</title>
        <authorList>
            <person name="Klenk H.-P."/>
        </authorList>
    </citation>
    <scope>NUCLEOTIDE SEQUENCE [LARGE SCALE GENOMIC DNA]</scope>
    <source>
        <strain evidence="2 3">DSM 44598</strain>
    </source>
</reference>
<keyword evidence="1" id="KW-0732">Signal</keyword>
<accession>A0A840WD50</accession>
<proteinExistence type="predicted"/>
<dbReference type="Proteomes" id="UP000579647">
    <property type="component" value="Unassembled WGS sequence"/>
</dbReference>
<dbReference type="EMBL" id="JACHDO010000001">
    <property type="protein sequence ID" value="MBB5494929.1"/>
    <property type="molecule type" value="Genomic_DNA"/>
</dbReference>
<dbReference type="AlphaFoldDB" id="A0A840WD50"/>
<feature type="chain" id="PRO_5033037863" evidence="1">
    <location>
        <begin position="28"/>
        <end position="71"/>
    </location>
</feature>
<evidence type="ECO:0000313" key="3">
    <source>
        <dbReference type="Proteomes" id="UP000579647"/>
    </source>
</evidence>
<gene>
    <name evidence="2" type="ORF">HNR07_006066</name>
</gene>
<dbReference type="RefSeq" id="WP_184369132.1">
    <property type="nucleotide sequence ID" value="NZ_BAAAKM010000052.1"/>
</dbReference>
<organism evidence="2 3">
    <name type="scientific">Nocardiopsis metallicus</name>
    <dbReference type="NCBI Taxonomy" id="179819"/>
    <lineage>
        <taxon>Bacteria</taxon>
        <taxon>Bacillati</taxon>
        <taxon>Actinomycetota</taxon>
        <taxon>Actinomycetes</taxon>
        <taxon>Streptosporangiales</taxon>
        <taxon>Nocardiopsidaceae</taxon>
        <taxon>Nocardiopsis</taxon>
    </lineage>
</organism>
<sequence>MKRITAVSGLVLATGLALGAMTGTAAADNNANIQNVTVPICADVISFAGFSSKGCNVTSITETTGISIKNW</sequence>